<dbReference type="GO" id="GO:0008253">
    <property type="term" value="F:5'-nucleotidase activity"/>
    <property type="evidence" value="ECO:0007669"/>
    <property type="project" value="TreeGrafter"/>
</dbReference>
<dbReference type="PATRIC" id="fig|1348774.3.peg.56"/>
<dbReference type="SUPFAM" id="SSF56300">
    <property type="entry name" value="Metallo-dependent phosphatases"/>
    <property type="match status" value="1"/>
</dbReference>
<dbReference type="GO" id="GO:0009166">
    <property type="term" value="P:nucleotide catabolic process"/>
    <property type="evidence" value="ECO:0007669"/>
    <property type="project" value="InterPro"/>
</dbReference>
<dbReference type="AlphaFoldDB" id="A0A0G3XLQ9"/>
<feature type="chain" id="PRO_5005117990" evidence="2">
    <location>
        <begin position="23"/>
        <end position="579"/>
    </location>
</feature>
<keyword evidence="6" id="KW-1185">Reference proteome</keyword>
<dbReference type="GO" id="GO:0030288">
    <property type="term" value="C:outer membrane-bounded periplasmic space"/>
    <property type="evidence" value="ECO:0007669"/>
    <property type="project" value="TreeGrafter"/>
</dbReference>
<dbReference type="InterPro" id="IPR036907">
    <property type="entry name" value="5'-Nucleotdase_C_sf"/>
</dbReference>
<feature type="domain" description="5'-Nucleotidase C-terminal" evidence="4">
    <location>
        <begin position="393"/>
        <end position="541"/>
    </location>
</feature>
<feature type="domain" description="Calcineurin-like phosphoesterase" evidence="3">
    <location>
        <begin position="32"/>
        <end position="288"/>
    </location>
</feature>
<evidence type="ECO:0000256" key="1">
    <source>
        <dbReference type="ARBA" id="ARBA00022729"/>
    </source>
</evidence>
<evidence type="ECO:0000259" key="4">
    <source>
        <dbReference type="Pfam" id="PF02872"/>
    </source>
</evidence>
<protein>
    <submittedName>
        <fullName evidence="5">5'-nucleotidase</fullName>
    </submittedName>
</protein>
<keyword evidence="2" id="KW-0547">Nucleotide-binding</keyword>
<dbReference type="KEGG" id="cna:AB433_00240"/>
<dbReference type="GO" id="GO:0000166">
    <property type="term" value="F:nucleotide binding"/>
    <property type="evidence" value="ECO:0007669"/>
    <property type="project" value="UniProtKB-KW"/>
</dbReference>
<comment type="similarity">
    <text evidence="2">Belongs to the 5'-nucleotidase family.</text>
</comment>
<dbReference type="PROSITE" id="PS51257">
    <property type="entry name" value="PROKAR_LIPOPROTEIN"/>
    <property type="match status" value="1"/>
</dbReference>
<dbReference type="InterPro" id="IPR006179">
    <property type="entry name" value="5_nucleotidase/apyrase"/>
</dbReference>
<name>A0A0G3XLQ9_9SPHN</name>
<reference evidence="5 6" key="1">
    <citation type="submission" date="2015-06" db="EMBL/GenBank/DDBJ databases">
        <authorList>
            <person name="Zeng Y."/>
            <person name="Huang Y."/>
        </authorList>
    </citation>
    <scope>NUCLEOTIDE SEQUENCE [LARGE SCALE GENOMIC DNA]</scope>
    <source>
        <strain evidence="5 6">PQ-2</strain>
    </source>
</reference>
<dbReference type="Gene3D" id="3.60.21.10">
    <property type="match status" value="1"/>
</dbReference>
<feature type="signal peptide" evidence="2">
    <location>
        <begin position="1"/>
        <end position="22"/>
    </location>
</feature>
<dbReference type="InterPro" id="IPR008334">
    <property type="entry name" value="5'-Nucleotdase_C"/>
</dbReference>
<evidence type="ECO:0000259" key="3">
    <source>
        <dbReference type="Pfam" id="PF00149"/>
    </source>
</evidence>
<dbReference type="Gene3D" id="3.90.780.10">
    <property type="entry name" value="5'-Nucleotidase, C-terminal domain"/>
    <property type="match status" value="1"/>
</dbReference>
<dbReference type="GO" id="GO:0008768">
    <property type="term" value="F:UDP-sugar diphosphatase activity"/>
    <property type="evidence" value="ECO:0007669"/>
    <property type="project" value="TreeGrafter"/>
</dbReference>
<dbReference type="EMBL" id="CP011770">
    <property type="protein sequence ID" value="AKM11393.1"/>
    <property type="molecule type" value="Genomic_DNA"/>
</dbReference>
<evidence type="ECO:0000256" key="2">
    <source>
        <dbReference type="RuleBase" id="RU362119"/>
    </source>
</evidence>
<sequence length="579" mass="60767">MRRFPTLTALTFLSACATVPQASPPPAPVTVRIAGINDFHGNLMPLSSPREVQTPDGQGVSVPVGGAAWLAGAIAGIRAQNEYSMVISAGDMIGASPLASAAFLDEPAIGVMNRIGVDFNAVGNHEFDKGWHELKRIAEGGCEKHTLRQPCAVEPDFGGANFPFLSANVVTDNGETLFPAYGLKTFGEGENAVTIGVIGLPLRDVPNLVTPSGVADLTFGDESDAINVYVQELASQGADAIVVAIHQGLYNEPQSDTNGCGNVEGELLPILGRLDPRVDLVVSGHTHRAYVCDYATIDATRPFLVTSAGYGASQVTDIALIIDPARNEVTAKTAHNVTVQSEGKAKDGSALQTSDALPEITPDPAIAAYVARYVDAVAEVAKRPAGKISGQAIITDDDEVETALGDMIADAQLAATREAGAQIALMNNAGVRASLVPADDGSLTFGDIYAVQPFGNTLITRTFTGDQVLALLEQQFDDAAKKQILAPSAGFAFAYDRSRPKGDRIVSATLNGDPINPLKSYRLTMNSFLAAGGDGFTVLTEGTQTTTGGNDLDAFEAWLKAVPLRQLPEPDRVTNLTPR</sequence>
<dbReference type="STRING" id="1348774.AB433_00240"/>
<accession>A0A0G3XLQ9</accession>
<dbReference type="Pfam" id="PF00149">
    <property type="entry name" value="Metallophos"/>
    <property type="match status" value="1"/>
</dbReference>
<dbReference type="InterPro" id="IPR029052">
    <property type="entry name" value="Metallo-depent_PP-like"/>
</dbReference>
<dbReference type="Pfam" id="PF02872">
    <property type="entry name" value="5_nucleotid_C"/>
    <property type="match status" value="1"/>
</dbReference>
<dbReference type="SUPFAM" id="SSF55816">
    <property type="entry name" value="5'-nucleotidase (syn. UDP-sugar hydrolase), C-terminal domain"/>
    <property type="match status" value="1"/>
</dbReference>
<evidence type="ECO:0000313" key="6">
    <source>
        <dbReference type="Proteomes" id="UP000035287"/>
    </source>
</evidence>
<evidence type="ECO:0000313" key="5">
    <source>
        <dbReference type="EMBL" id="AKM11393.1"/>
    </source>
</evidence>
<dbReference type="Proteomes" id="UP000035287">
    <property type="component" value="Chromosome"/>
</dbReference>
<dbReference type="PANTHER" id="PTHR11575:SF24">
    <property type="entry name" value="5'-NUCLEOTIDASE"/>
    <property type="match status" value="1"/>
</dbReference>
<dbReference type="PRINTS" id="PR01607">
    <property type="entry name" value="APYRASEFAMLY"/>
</dbReference>
<dbReference type="PANTHER" id="PTHR11575">
    <property type="entry name" value="5'-NUCLEOTIDASE-RELATED"/>
    <property type="match status" value="1"/>
</dbReference>
<keyword evidence="2" id="KW-0378">Hydrolase</keyword>
<gene>
    <name evidence="5" type="ORF">AB433_00240</name>
</gene>
<keyword evidence="1 2" id="KW-0732">Signal</keyword>
<proteinExistence type="inferred from homology"/>
<organism evidence="5 6">
    <name type="scientific">Croceicoccus naphthovorans</name>
    <dbReference type="NCBI Taxonomy" id="1348774"/>
    <lineage>
        <taxon>Bacteria</taxon>
        <taxon>Pseudomonadati</taxon>
        <taxon>Pseudomonadota</taxon>
        <taxon>Alphaproteobacteria</taxon>
        <taxon>Sphingomonadales</taxon>
        <taxon>Erythrobacteraceae</taxon>
        <taxon>Croceicoccus</taxon>
    </lineage>
</organism>
<dbReference type="InterPro" id="IPR004843">
    <property type="entry name" value="Calcineurin-like_PHP"/>
</dbReference>
<dbReference type="OrthoDB" id="9803927at2"/>